<reference evidence="2" key="1">
    <citation type="submission" date="2020-10" db="EMBL/GenBank/DDBJ databases">
        <authorList>
            <person name="Gilroy R."/>
        </authorList>
    </citation>
    <scope>NUCLEOTIDE SEQUENCE</scope>
    <source>
        <strain evidence="2">ChiW25-3613</strain>
    </source>
</reference>
<dbReference type="EMBL" id="DVHB01000042">
    <property type="protein sequence ID" value="HIR39148.1"/>
    <property type="molecule type" value="Genomic_DNA"/>
</dbReference>
<proteinExistence type="predicted"/>
<name>A0A9D1AF38_9FIRM</name>
<evidence type="ECO:0000313" key="2">
    <source>
        <dbReference type="EMBL" id="HIR39148.1"/>
    </source>
</evidence>
<protein>
    <submittedName>
        <fullName evidence="2">Uncharacterized protein</fullName>
    </submittedName>
</protein>
<accession>A0A9D1AF38</accession>
<comment type="caution">
    <text evidence="2">The sequence shown here is derived from an EMBL/GenBank/DDBJ whole genome shotgun (WGS) entry which is preliminary data.</text>
</comment>
<reference evidence="2" key="2">
    <citation type="journal article" date="2021" name="PeerJ">
        <title>Extensive microbial diversity within the chicken gut microbiome revealed by metagenomics and culture.</title>
        <authorList>
            <person name="Gilroy R."/>
            <person name="Ravi A."/>
            <person name="Getino M."/>
            <person name="Pursley I."/>
            <person name="Horton D.L."/>
            <person name="Alikhan N.F."/>
            <person name="Baker D."/>
            <person name="Gharbi K."/>
            <person name="Hall N."/>
            <person name="Watson M."/>
            <person name="Adriaenssens E.M."/>
            <person name="Foster-Nyarko E."/>
            <person name="Jarju S."/>
            <person name="Secka A."/>
            <person name="Antonio M."/>
            <person name="Oren A."/>
            <person name="Chaudhuri R.R."/>
            <person name="La Ragione R."/>
            <person name="Hildebrand F."/>
            <person name="Pallen M.J."/>
        </authorList>
    </citation>
    <scope>NUCLEOTIDE SEQUENCE</scope>
    <source>
        <strain evidence="2">ChiW25-3613</strain>
    </source>
</reference>
<keyword evidence="1" id="KW-0175">Coiled coil</keyword>
<dbReference type="Proteomes" id="UP000824179">
    <property type="component" value="Unassembled WGS sequence"/>
</dbReference>
<feature type="coiled-coil region" evidence="1">
    <location>
        <begin position="30"/>
        <end position="64"/>
    </location>
</feature>
<organism evidence="2 3">
    <name type="scientific">Candidatus Coproplasma stercoripullorum</name>
    <dbReference type="NCBI Taxonomy" id="2840751"/>
    <lineage>
        <taxon>Bacteria</taxon>
        <taxon>Bacillati</taxon>
        <taxon>Bacillota</taxon>
        <taxon>Clostridia</taxon>
        <taxon>Eubacteriales</taxon>
        <taxon>Candidatus Coproplasma</taxon>
    </lineage>
</organism>
<gene>
    <name evidence="2" type="ORF">IAB90_02085</name>
</gene>
<sequence>MKIHIKSDGKEFTIPAPLSLAIKFLSKGSISNSEAGIEITEEQAEEYKKELKKLARGIREARKQWGHLVIVEVKEKDGDEVTITL</sequence>
<evidence type="ECO:0000313" key="3">
    <source>
        <dbReference type="Proteomes" id="UP000824179"/>
    </source>
</evidence>
<dbReference type="AlphaFoldDB" id="A0A9D1AF38"/>
<evidence type="ECO:0000256" key="1">
    <source>
        <dbReference type="SAM" id="Coils"/>
    </source>
</evidence>